<reference evidence="4" key="1">
    <citation type="journal article" date="2019" name="Int. J. Syst. Evol. Microbiol.">
        <title>The Global Catalogue of Microorganisms (GCM) 10K type strain sequencing project: providing services to taxonomists for standard genome sequencing and annotation.</title>
        <authorList>
            <consortium name="The Broad Institute Genomics Platform"/>
            <consortium name="The Broad Institute Genome Sequencing Center for Infectious Disease"/>
            <person name="Wu L."/>
            <person name="Ma J."/>
        </authorList>
    </citation>
    <scope>NUCLEOTIDE SEQUENCE [LARGE SCALE GENOMIC DNA]</scope>
    <source>
        <strain evidence="4">KCTC 12861</strain>
    </source>
</reference>
<dbReference type="RefSeq" id="WP_189437943.1">
    <property type="nucleotide sequence ID" value="NZ_BMXE01000006.1"/>
</dbReference>
<dbReference type="Proteomes" id="UP000637980">
    <property type="component" value="Unassembled WGS sequence"/>
</dbReference>
<organism evidence="3 4">
    <name type="scientific">Pseudovibrio japonicus</name>
    <dbReference type="NCBI Taxonomy" id="366534"/>
    <lineage>
        <taxon>Bacteria</taxon>
        <taxon>Pseudomonadati</taxon>
        <taxon>Pseudomonadota</taxon>
        <taxon>Alphaproteobacteria</taxon>
        <taxon>Hyphomicrobiales</taxon>
        <taxon>Stappiaceae</taxon>
        <taxon>Pseudovibrio</taxon>
    </lineage>
</organism>
<evidence type="ECO:0000313" key="3">
    <source>
        <dbReference type="EMBL" id="GHB41395.1"/>
    </source>
</evidence>
<evidence type="ECO:0000313" key="4">
    <source>
        <dbReference type="Proteomes" id="UP000637980"/>
    </source>
</evidence>
<dbReference type="InterPro" id="IPR032710">
    <property type="entry name" value="NTF2-like_dom_sf"/>
</dbReference>
<dbReference type="Gene3D" id="3.10.450.50">
    <property type="match status" value="2"/>
</dbReference>
<protein>
    <recommendedName>
        <fullName evidence="1 2">SnoaL-like domain-containing protein</fullName>
    </recommendedName>
</protein>
<sequence>MRQSSDFENAKDIAAITTVLEGVVNCFDRADFDTLGHFYSDHVEIDYSSLFKDMVHKQTREQQLADWAELLPGFDQVRHTLSDISVHFEGDIAHASCGVFNQLFVDDKLWEVEGLYYFRLHKRSNHWRIFMHHFVLKHQNENADILEVARRNAKANPPDFLKRQMTHAMVIRFLTALENKDMEALAGVWSDKAVLDMPYAPEGFPDVIEGKENLIKYYSTWPESAGEADFTSNLKFYPMMSPEWVFAQFIGEVEILTTGREYNQVYGGLFHVPDGKIQYYREYFNPDPFRFAYDLEEGKDLDDFTLNGP</sequence>
<feature type="domain" description="SnoaL-like" evidence="1">
    <location>
        <begin position="170"/>
        <end position="278"/>
    </location>
</feature>
<gene>
    <name evidence="3" type="ORF">GCM10007094_33540</name>
</gene>
<accession>A0ABQ3ERM5</accession>
<dbReference type="Pfam" id="PF12680">
    <property type="entry name" value="SnoaL_2"/>
    <property type="match status" value="1"/>
</dbReference>
<evidence type="ECO:0000259" key="2">
    <source>
        <dbReference type="Pfam" id="PF13577"/>
    </source>
</evidence>
<evidence type="ECO:0000259" key="1">
    <source>
        <dbReference type="Pfam" id="PF12680"/>
    </source>
</evidence>
<keyword evidence="4" id="KW-1185">Reference proteome</keyword>
<dbReference type="Pfam" id="PF13577">
    <property type="entry name" value="SnoaL_4"/>
    <property type="match status" value="1"/>
</dbReference>
<comment type="caution">
    <text evidence="3">The sequence shown here is derived from an EMBL/GenBank/DDBJ whole genome shotgun (WGS) entry which is preliminary data.</text>
</comment>
<name>A0ABQ3ERM5_9HYPH</name>
<dbReference type="EMBL" id="BMXE01000006">
    <property type="protein sequence ID" value="GHB41395.1"/>
    <property type="molecule type" value="Genomic_DNA"/>
</dbReference>
<feature type="domain" description="SnoaL-like" evidence="2">
    <location>
        <begin position="10"/>
        <end position="129"/>
    </location>
</feature>
<dbReference type="SUPFAM" id="SSF54427">
    <property type="entry name" value="NTF2-like"/>
    <property type="match status" value="2"/>
</dbReference>
<proteinExistence type="predicted"/>
<dbReference type="InterPro" id="IPR037401">
    <property type="entry name" value="SnoaL-like"/>
</dbReference>